<protein>
    <recommendedName>
        <fullName evidence="10">MFS general substrate transporter</fullName>
    </recommendedName>
</protein>
<dbReference type="OrthoDB" id="5376138at2759"/>
<keyword evidence="5 7" id="KW-1133">Transmembrane helix</keyword>
<dbReference type="PANTHER" id="PTHR23502">
    <property type="entry name" value="MAJOR FACILITATOR SUPERFAMILY"/>
    <property type="match status" value="1"/>
</dbReference>
<feature type="transmembrane region" description="Helical" evidence="7">
    <location>
        <begin position="12"/>
        <end position="35"/>
    </location>
</feature>
<dbReference type="EMBL" id="KN819412">
    <property type="protein sequence ID" value="KIJ10252.1"/>
    <property type="molecule type" value="Genomic_DNA"/>
</dbReference>
<dbReference type="GO" id="GO:0005886">
    <property type="term" value="C:plasma membrane"/>
    <property type="evidence" value="ECO:0007669"/>
    <property type="project" value="UniProtKB-SubCell"/>
</dbReference>
<keyword evidence="6 7" id="KW-0472">Membrane</keyword>
<dbReference type="Proteomes" id="UP000053647">
    <property type="component" value="Unassembled WGS sequence"/>
</dbReference>
<feature type="transmembrane region" description="Helical" evidence="7">
    <location>
        <begin position="194"/>
        <end position="215"/>
    </location>
</feature>
<dbReference type="InterPro" id="IPR036259">
    <property type="entry name" value="MFS_trans_sf"/>
</dbReference>
<keyword evidence="2" id="KW-0813">Transport</keyword>
<dbReference type="GO" id="GO:0022857">
    <property type="term" value="F:transmembrane transporter activity"/>
    <property type="evidence" value="ECO:0007669"/>
    <property type="project" value="TreeGrafter"/>
</dbReference>
<organism evidence="8 9">
    <name type="scientific">Paxillus involutus ATCC 200175</name>
    <dbReference type="NCBI Taxonomy" id="664439"/>
    <lineage>
        <taxon>Eukaryota</taxon>
        <taxon>Fungi</taxon>
        <taxon>Dikarya</taxon>
        <taxon>Basidiomycota</taxon>
        <taxon>Agaricomycotina</taxon>
        <taxon>Agaricomycetes</taxon>
        <taxon>Agaricomycetidae</taxon>
        <taxon>Boletales</taxon>
        <taxon>Paxilineae</taxon>
        <taxon>Paxillaceae</taxon>
        <taxon>Paxillus</taxon>
    </lineage>
</organism>
<gene>
    <name evidence="8" type="ORF">PAXINDRAFT_16754</name>
</gene>
<feature type="transmembrane region" description="Helical" evidence="7">
    <location>
        <begin position="337"/>
        <end position="358"/>
    </location>
</feature>
<accession>A0A0C9TR57</accession>
<comment type="subcellular location">
    <subcellularLocation>
        <location evidence="1">Cell membrane</location>
        <topology evidence="1">Multi-pass membrane protein</topology>
    </subcellularLocation>
</comment>
<evidence type="ECO:0000256" key="4">
    <source>
        <dbReference type="ARBA" id="ARBA00022692"/>
    </source>
</evidence>
<reference evidence="9" key="2">
    <citation type="submission" date="2015-01" db="EMBL/GenBank/DDBJ databases">
        <title>Evolutionary Origins and Diversification of the Mycorrhizal Mutualists.</title>
        <authorList>
            <consortium name="DOE Joint Genome Institute"/>
            <consortium name="Mycorrhizal Genomics Consortium"/>
            <person name="Kohler A."/>
            <person name="Kuo A."/>
            <person name="Nagy L.G."/>
            <person name="Floudas D."/>
            <person name="Copeland A."/>
            <person name="Barry K.W."/>
            <person name="Cichocki N."/>
            <person name="Veneault-Fourrey C."/>
            <person name="LaButti K."/>
            <person name="Lindquist E.A."/>
            <person name="Lipzen A."/>
            <person name="Lundell T."/>
            <person name="Morin E."/>
            <person name="Murat C."/>
            <person name="Riley R."/>
            <person name="Ohm R."/>
            <person name="Sun H."/>
            <person name="Tunlid A."/>
            <person name="Henrissat B."/>
            <person name="Grigoriev I.V."/>
            <person name="Hibbett D.S."/>
            <person name="Martin F."/>
        </authorList>
    </citation>
    <scope>NUCLEOTIDE SEQUENCE [LARGE SCALE GENOMIC DNA]</scope>
    <source>
        <strain evidence="9">ATCC 200175</strain>
    </source>
</reference>
<reference evidence="8 9" key="1">
    <citation type="submission" date="2014-06" db="EMBL/GenBank/DDBJ databases">
        <authorList>
            <consortium name="DOE Joint Genome Institute"/>
            <person name="Kuo A."/>
            <person name="Kohler A."/>
            <person name="Nagy L.G."/>
            <person name="Floudas D."/>
            <person name="Copeland A."/>
            <person name="Barry K.W."/>
            <person name="Cichocki N."/>
            <person name="Veneault-Fourrey C."/>
            <person name="LaButti K."/>
            <person name="Lindquist E.A."/>
            <person name="Lipzen A."/>
            <person name="Lundell T."/>
            <person name="Morin E."/>
            <person name="Murat C."/>
            <person name="Sun H."/>
            <person name="Tunlid A."/>
            <person name="Henrissat B."/>
            <person name="Grigoriev I.V."/>
            <person name="Hibbett D.S."/>
            <person name="Martin F."/>
            <person name="Nordberg H.P."/>
            <person name="Cantor M.N."/>
            <person name="Hua S.X."/>
        </authorList>
    </citation>
    <scope>NUCLEOTIDE SEQUENCE [LARGE SCALE GENOMIC DNA]</scope>
    <source>
        <strain evidence="8 9">ATCC 200175</strain>
    </source>
</reference>
<evidence type="ECO:0008006" key="10">
    <source>
        <dbReference type="Google" id="ProtNLM"/>
    </source>
</evidence>
<evidence type="ECO:0000313" key="8">
    <source>
        <dbReference type="EMBL" id="KIJ10252.1"/>
    </source>
</evidence>
<dbReference type="PANTHER" id="PTHR23502:SF186">
    <property type="entry name" value="MAJOR FACILITATOR SUPERFAMILY (MFS) PROFILE DOMAIN-CONTAINING PROTEIN"/>
    <property type="match status" value="1"/>
</dbReference>
<sequence length="427" mass="47286">MQEQIQDYFETTNFIATLGVGLYNFGAIFGPLIGAPLSELYGRWPVCIGVSVSFIIFSCLQQFGSLLDMFTLDARSTRLFTIMLQGAPTIGPVPSSLLVITAVVICLPETEATVIWRRLAKDQGDIMPKISTPAEQTKNVWSKALLTPIVMFCCKPIVFWTAAYHAFVYGLLFLLLEACPHICNSHYSMSRQEAGLVCIASFLGNLLGILIYFFFLKPQYEAQQRAIFVQSGGKREITPEASLPGVTFASLFTPVSMLWFAFSAHPDVHWFLPVLLDVPVGMDMTLLQLSLFNYYIDLYPTRSASVIAVNTAVRNLVSTIFPSIWVPLYNYLGTHNASLLLACIRCAGFPTGIVLLVYGKRLQAVSRWAKQDVVHVPDMTFPSCLDVVAPLLGQLPKNTWWNFLSPGTRPHNLISLTKNGPDPGGQP</sequence>
<dbReference type="HOGENOM" id="CLU_008455_11_0_1"/>
<feature type="transmembrane region" description="Helical" evidence="7">
    <location>
        <begin position="241"/>
        <end position="262"/>
    </location>
</feature>
<dbReference type="SUPFAM" id="SSF103473">
    <property type="entry name" value="MFS general substrate transporter"/>
    <property type="match status" value="1"/>
</dbReference>
<evidence type="ECO:0000256" key="1">
    <source>
        <dbReference type="ARBA" id="ARBA00004651"/>
    </source>
</evidence>
<evidence type="ECO:0000256" key="3">
    <source>
        <dbReference type="ARBA" id="ARBA00022475"/>
    </source>
</evidence>
<feature type="transmembrane region" description="Helical" evidence="7">
    <location>
        <begin position="41"/>
        <end position="60"/>
    </location>
</feature>
<evidence type="ECO:0000256" key="5">
    <source>
        <dbReference type="ARBA" id="ARBA00022989"/>
    </source>
</evidence>
<evidence type="ECO:0000256" key="6">
    <source>
        <dbReference type="ARBA" id="ARBA00023136"/>
    </source>
</evidence>
<dbReference type="AlphaFoldDB" id="A0A0C9TR57"/>
<dbReference type="Gene3D" id="1.20.1250.20">
    <property type="entry name" value="MFS general substrate transporter like domains"/>
    <property type="match status" value="2"/>
</dbReference>
<evidence type="ECO:0000256" key="7">
    <source>
        <dbReference type="SAM" id="Phobius"/>
    </source>
</evidence>
<evidence type="ECO:0000256" key="2">
    <source>
        <dbReference type="ARBA" id="ARBA00022448"/>
    </source>
</evidence>
<proteinExistence type="predicted"/>
<keyword evidence="9" id="KW-1185">Reference proteome</keyword>
<keyword evidence="4 7" id="KW-0812">Transmembrane</keyword>
<evidence type="ECO:0000313" key="9">
    <source>
        <dbReference type="Proteomes" id="UP000053647"/>
    </source>
</evidence>
<keyword evidence="3" id="KW-1003">Cell membrane</keyword>
<name>A0A0C9TR57_PAXIN</name>